<evidence type="ECO:0000313" key="1">
    <source>
        <dbReference type="EMBL" id="MBP2058924.1"/>
    </source>
</evidence>
<dbReference type="InterPro" id="IPR036390">
    <property type="entry name" value="WH_DNA-bd_sf"/>
</dbReference>
<gene>
    <name evidence="1" type="ORF">J2Z60_002115</name>
</gene>
<dbReference type="SUPFAM" id="SSF46785">
    <property type="entry name" value="Winged helix' DNA-binding domain"/>
    <property type="match status" value="1"/>
</dbReference>
<protein>
    <submittedName>
        <fullName evidence="1">Fic family protein</fullName>
    </submittedName>
</protein>
<dbReference type="RefSeq" id="WP_209687634.1">
    <property type="nucleotide sequence ID" value="NZ_JAGGLU010000019.1"/>
</dbReference>
<organism evidence="1 2">
    <name type="scientific">Lactobacillus colini</name>
    <dbReference type="NCBI Taxonomy" id="1819254"/>
    <lineage>
        <taxon>Bacteria</taxon>
        <taxon>Bacillati</taxon>
        <taxon>Bacillota</taxon>
        <taxon>Bacilli</taxon>
        <taxon>Lactobacillales</taxon>
        <taxon>Lactobacillaceae</taxon>
        <taxon>Lactobacillus</taxon>
    </lineage>
</organism>
<dbReference type="EMBL" id="JAGGLU010000019">
    <property type="protein sequence ID" value="MBP2058924.1"/>
    <property type="molecule type" value="Genomic_DNA"/>
</dbReference>
<dbReference type="Proteomes" id="UP001519292">
    <property type="component" value="Unassembled WGS sequence"/>
</dbReference>
<name>A0ABS4MHU6_9LACO</name>
<evidence type="ECO:0000313" key="2">
    <source>
        <dbReference type="Proteomes" id="UP001519292"/>
    </source>
</evidence>
<accession>A0ABS4MHU6</accession>
<proteinExistence type="predicted"/>
<reference evidence="1 2" key="1">
    <citation type="submission" date="2021-03" db="EMBL/GenBank/DDBJ databases">
        <title>Genomic Encyclopedia of Type Strains, Phase IV (KMG-IV): sequencing the most valuable type-strain genomes for metagenomic binning, comparative biology and taxonomic classification.</title>
        <authorList>
            <person name="Goeker M."/>
        </authorList>
    </citation>
    <scope>NUCLEOTIDE SEQUENCE [LARGE SCALE GENOMIC DNA]</scope>
    <source>
        <strain evidence="1 2">DSM 101872</strain>
    </source>
</reference>
<comment type="caution">
    <text evidence="1">The sequence shown here is derived from an EMBL/GenBank/DDBJ whole genome shotgun (WGS) entry which is preliminary data.</text>
</comment>
<sequence length="85" mass="9545">MTTNKEKTYKYIQKRFLADRESGLDNGVDTQQVADFLKIKRPNASAILNRLVKEGLLNKSSTRPVHYYLSETVAHTAFDDLVGGG</sequence>
<keyword evidence="2" id="KW-1185">Reference proteome</keyword>